<dbReference type="AlphaFoldDB" id="A0A6P2H281"/>
<feature type="transmembrane region" description="Helical" evidence="8">
    <location>
        <begin position="97"/>
        <end position="116"/>
    </location>
</feature>
<evidence type="ECO:0000256" key="8">
    <source>
        <dbReference type="RuleBase" id="RU363032"/>
    </source>
</evidence>
<comment type="subcellular location">
    <subcellularLocation>
        <location evidence="1 8">Cell membrane</location>
        <topology evidence="1 8">Multi-pass membrane protein</topology>
    </subcellularLocation>
</comment>
<feature type="transmembrane region" description="Helical" evidence="8">
    <location>
        <begin position="191"/>
        <end position="220"/>
    </location>
</feature>
<dbReference type="CDD" id="cd06261">
    <property type="entry name" value="TM_PBP2"/>
    <property type="match status" value="1"/>
</dbReference>
<dbReference type="PANTHER" id="PTHR42929">
    <property type="entry name" value="INNER MEMBRANE ABC TRANSPORTER PERMEASE PROTEIN YDCU-RELATED-RELATED"/>
    <property type="match status" value="1"/>
</dbReference>
<evidence type="ECO:0000256" key="2">
    <source>
        <dbReference type="ARBA" id="ARBA00007069"/>
    </source>
</evidence>
<keyword evidence="6 8" id="KW-1133">Transmembrane helix</keyword>
<dbReference type="Pfam" id="PF00528">
    <property type="entry name" value="BPD_transp_1"/>
    <property type="match status" value="1"/>
</dbReference>
<evidence type="ECO:0000313" key="11">
    <source>
        <dbReference type="Proteomes" id="UP000494261"/>
    </source>
</evidence>
<dbReference type="Proteomes" id="UP000494261">
    <property type="component" value="Unassembled WGS sequence"/>
</dbReference>
<gene>
    <name evidence="10" type="ORF">BLA13014_00204</name>
</gene>
<name>A0A6P2H281_9BURK</name>
<keyword evidence="5 8" id="KW-0812">Transmembrane</keyword>
<accession>A0A6P2H281</accession>
<evidence type="ECO:0000313" key="10">
    <source>
        <dbReference type="EMBL" id="VWB10744.1"/>
    </source>
</evidence>
<evidence type="ECO:0000256" key="5">
    <source>
        <dbReference type="ARBA" id="ARBA00022692"/>
    </source>
</evidence>
<evidence type="ECO:0000256" key="1">
    <source>
        <dbReference type="ARBA" id="ARBA00004651"/>
    </source>
</evidence>
<sequence>MATIDRGRRLGLIIPSKLLLAVFFLIPVCEVLRWSLADDQGNGFTLANFQDFLGTDTYVLLTMRTLLVAAVVALACLVLGYLIALQIYRLGPRMRTWTLMAIITPMWLSVLVRTYAWMVVIGRDGLINRFLLDVGLLDHPLKMLFTRGAVYVTMTQILLPIVVLSSFSAMTSVDPTLVRAARIMGAGRLTAFLRVFVPLTAAGAINGAALVFVLCLGFFVTPALVGGPNDSLVANVISTQVVQTLEWNGAAVLSIFLIGTALVVMAPILGVTRRMLPKSYEGGRK</sequence>
<reference evidence="10 11" key="1">
    <citation type="submission" date="2019-09" db="EMBL/GenBank/DDBJ databases">
        <authorList>
            <person name="Depoorter E."/>
        </authorList>
    </citation>
    <scope>NUCLEOTIDE SEQUENCE [LARGE SCALE GENOMIC DNA]</scope>
    <source>
        <strain evidence="10">LMG 13014</strain>
    </source>
</reference>
<feature type="transmembrane region" description="Helical" evidence="8">
    <location>
        <begin position="149"/>
        <end position="170"/>
    </location>
</feature>
<dbReference type="PANTHER" id="PTHR42929:SF5">
    <property type="entry name" value="ABC TRANSPORTER PERMEASE PROTEIN"/>
    <property type="match status" value="1"/>
</dbReference>
<keyword evidence="4" id="KW-1003">Cell membrane</keyword>
<protein>
    <submittedName>
        <fullName evidence="10">ABC transporter membrane protein</fullName>
    </submittedName>
</protein>
<feature type="transmembrane region" description="Helical" evidence="8">
    <location>
        <begin position="250"/>
        <end position="271"/>
    </location>
</feature>
<evidence type="ECO:0000256" key="3">
    <source>
        <dbReference type="ARBA" id="ARBA00022448"/>
    </source>
</evidence>
<organism evidence="10 11">
    <name type="scientific">Burkholderia aenigmatica</name>
    <dbReference type="NCBI Taxonomy" id="2015348"/>
    <lineage>
        <taxon>Bacteria</taxon>
        <taxon>Pseudomonadati</taxon>
        <taxon>Pseudomonadota</taxon>
        <taxon>Betaproteobacteria</taxon>
        <taxon>Burkholderiales</taxon>
        <taxon>Burkholderiaceae</taxon>
        <taxon>Burkholderia</taxon>
        <taxon>Burkholderia cepacia complex</taxon>
    </lineage>
</organism>
<evidence type="ECO:0000256" key="4">
    <source>
        <dbReference type="ARBA" id="ARBA00022475"/>
    </source>
</evidence>
<dbReference type="GO" id="GO:0005886">
    <property type="term" value="C:plasma membrane"/>
    <property type="evidence" value="ECO:0007669"/>
    <property type="project" value="UniProtKB-SubCell"/>
</dbReference>
<comment type="similarity">
    <text evidence="2">Belongs to the binding-protein-dependent transport system permease family. CysTW subfamily.</text>
</comment>
<dbReference type="GO" id="GO:0055085">
    <property type="term" value="P:transmembrane transport"/>
    <property type="evidence" value="ECO:0007669"/>
    <property type="project" value="InterPro"/>
</dbReference>
<dbReference type="InterPro" id="IPR000515">
    <property type="entry name" value="MetI-like"/>
</dbReference>
<feature type="transmembrane region" description="Helical" evidence="8">
    <location>
        <begin position="61"/>
        <end position="85"/>
    </location>
</feature>
<feature type="domain" description="ABC transmembrane type-1" evidence="9">
    <location>
        <begin position="62"/>
        <end position="268"/>
    </location>
</feature>
<evidence type="ECO:0000256" key="6">
    <source>
        <dbReference type="ARBA" id="ARBA00022989"/>
    </source>
</evidence>
<proteinExistence type="inferred from homology"/>
<keyword evidence="3 8" id="KW-0813">Transport</keyword>
<evidence type="ECO:0000256" key="7">
    <source>
        <dbReference type="ARBA" id="ARBA00023136"/>
    </source>
</evidence>
<dbReference type="Gene3D" id="1.10.3720.10">
    <property type="entry name" value="MetI-like"/>
    <property type="match status" value="1"/>
</dbReference>
<dbReference type="SUPFAM" id="SSF161098">
    <property type="entry name" value="MetI-like"/>
    <property type="match status" value="1"/>
</dbReference>
<dbReference type="EMBL" id="CABVQC010000001">
    <property type="protein sequence ID" value="VWB10744.1"/>
    <property type="molecule type" value="Genomic_DNA"/>
</dbReference>
<evidence type="ECO:0000259" key="9">
    <source>
        <dbReference type="PROSITE" id="PS50928"/>
    </source>
</evidence>
<keyword evidence="7 8" id="KW-0472">Membrane</keyword>
<dbReference type="PROSITE" id="PS50928">
    <property type="entry name" value="ABC_TM1"/>
    <property type="match status" value="1"/>
</dbReference>
<dbReference type="InterPro" id="IPR035906">
    <property type="entry name" value="MetI-like_sf"/>
</dbReference>
<dbReference type="RefSeq" id="WP_175020827.1">
    <property type="nucleotide sequence ID" value="NZ_CABVQC010000001.1"/>
</dbReference>